<dbReference type="WBParaSite" id="PTRK_0001377500.1">
    <property type="protein sequence ID" value="PTRK_0001377500.1"/>
    <property type="gene ID" value="PTRK_0001377500"/>
</dbReference>
<dbReference type="Proteomes" id="UP000038045">
    <property type="component" value="Unplaced"/>
</dbReference>
<keyword evidence="7" id="KW-1185">Reference proteome</keyword>
<evidence type="ECO:0000313" key="7">
    <source>
        <dbReference type="Proteomes" id="UP000038045"/>
    </source>
</evidence>
<feature type="compositionally biased region" description="Basic and acidic residues" evidence="5">
    <location>
        <begin position="505"/>
        <end position="516"/>
    </location>
</feature>
<dbReference type="STRING" id="131310.A0A0N4ZYA3"/>
<evidence type="ECO:0000256" key="4">
    <source>
        <dbReference type="PROSITE-ProRule" id="PRU00175"/>
    </source>
</evidence>
<reference evidence="8" key="1">
    <citation type="submission" date="2017-02" db="UniProtKB">
        <authorList>
            <consortium name="WormBaseParasite"/>
        </authorList>
    </citation>
    <scope>IDENTIFICATION</scope>
</reference>
<keyword evidence="2 4" id="KW-0863">Zinc-finger</keyword>
<feature type="compositionally biased region" description="Polar residues" evidence="5">
    <location>
        <begin position="1"/>
        <end position="10"/>
    </location>
</feature>
<evidence type="ECO:0000256" key="1">
    <source>
        <dbReference type="ARBA" id="ARBA00022723"/>
    </source>
</evidence>
<protein>
    <submittedName>
        <fullName evidence="8">RING-type domain-containing protein</fullName>
    </submittedName>
</protein>
<dbReference type="GO" id="GO:0072344">
    <property type="term" value="P:rescue of stalled ribosome"/>
    <property type="evidence" value="ECO:0007669"/>
    <property type="project" value="InterPro"/>
</dbReference>
<name>A0A0N4ZYA3_PARTI</name>
<dbReference type="GO" id="GO:0008270">
    <property type="term" value="F:zinc ion binding"/>
    <property type="evidence" value="ECO:0007669"/>
    <property type="project" value="UniProtKB-KW"/>
</dbReference>
<evidence type="ECO:0000256" key="3">
    <source>
        <dbReference type="ARBA" id="ARBA00022833"/>
    </source>
</evidence>
<dbReference type="GO" id="GO:0016567">
    <property type="term" value="P:protein ubiquitination"/>
    <property type="evidence" value="ECO:0007669"/>
    <property type="project" value="TreeGrafter"/>
</dbReference>
<dbReference type="InterPro" id="IPR013083">
    <property type="entry name" value="Znf_RING/FYVE/PHD"/>
</dbReference>
<feature type="compositionally biased region" description="Low complexity" evidence="5">
    <location>
        <begin position="15"/>
        <end position="35"/>
    </location>
</feature>
<proteinExistence type="predicted"/>
<sequence>MEEGKSSTISKAKVFKNSNNNKSNNSRRNGNFGRGDQLSSNQENKLTSELVNEIRENSISTKHVVDGLPENVTFTVPCEICYENREFFGMFSCNHCVCMQCLLKQTLFTENISCFQCRNEYNSIVFFRVNGALPTQYPPIDMQRCKTRYASRYNSKMQRKHNIIFGCSLTVQAYDHILGHRCYICDKADEDSDHDTFAKLKNHYWTKHKRKFCDVCVEHEKKFSSERIPFTVQELRAHLQGKKTAWEELATNGHVYCTFCKNDLYYGSEERFRHYRSSHQTCGICNNQKALFLVFNTFDDLLEHYGVNHYLCKDSQCRKAGICYGSEEELQLHISEQHKTSNRNQPVPLSFPSSLRNQRLNITNLQSGAALKPGEEKRPSNTVIKNSIVKPSSNTTSFSNYNYVNIRPGVGAIDNNAFPSLISTVPVQQQPKFSSQTTMASLISGPAPKASTPKDKNVYDATSTDFPSLLTSQPKGNDSSVWNSDNSKKLKKSLAKPVVSVTKNTKKDIPKPRDFDPNTWSGSSSSQSSNTIKNNIPRITGFVDFDEITRNQNNSSPLNNMSSLSTTLCSDDETSSNFIRADGFSTPANSIRPNLKKAEVPKKVPPLEAFPLLSNPYEAKKINATITSTGALDIESTEEAVPTTPIDFNSAVSQMFQNLSKK</sequence>
<feature type="region of interest" description="Disordered" evidence="5">
    <location>
        <begin position="444"/>
        <end position="535"/>
    </location>
</feature>
<keyword evidence="1" id="KW-0479">Metal-binding</keyword>
<feature type="region of interest" description="Disordered" evidence="5">
    <location>
        <begin position="1"/>
        <end position="44"/>
    </location>
</feature>
<evidence type="ECO:0000259" key="6">
    <source>
        <dbReference type="PROSITE" id="PS50089"/>
    </source>
</evidence>
<dbReference type="PANTHER" id="PTHR22938:SF0">
    <property type="entry name" value="E3 UBIQUITIN-PROTEIN LIGASE ZNF598"/>
    <property type="match status" value="1"/>
</dbReference>
<dbReference type="PROSITE" id="PS00518">
    <property type="entry name" value="ZF_RING_1"/>
    <property type="match status" value="1"/>
</dbReference>
<dbReference type="PROSITE" id="PS50089">
    <property type="entry name" value="ZF_RING_2"/>
    <property type="match status" value="1"/>
</dbReference>
<dbReference type="SUPFAM" id="SSF57850">
    <property type="entry name" value="RING/U-box"/>
    <property type="match status" value="1"/>
</dbReference>
<keyword evidence="3" id="KW-0862">Zinc</keyword>
<dbReference type="InterPro" id="IPR044288">
    <property type="entry name" value="ZNF598/HEL2"/>
</dbReference>
<feature type="compositionally biased region" description="Polar residues" evidence="5">
    <location>
        <begin position="460"/>
        <end position="485"/>
    </location>
</feature>
<feature type="domain" description="RING-type" evidence="6">
    <location>
        <begin position="78"/>
        <end position="118"/>
    </location>
</feature>
<dbReference type="GO" id="GO:0043022">
    <property type="term" value="F:ribosome binding"/>
    <property type="evidence" value="ECO:0007669"/>
    <property type="project" value="TreeGrafter"/>
</dbReference>
<evidence type="ECO:0000313" key="8">
    <source>
        <dbReference type="WBParaSite" id="PTRK_0001377500.1"/>
    </source>
</evidence>
<organism evidence="7 8">
    <name type="scientific">Parastrongyloides trichosuri</name>
    <name type="common">Possum-specific nematode worm</name>
    <dbReference type="NCBI Taxonomy" id="131310"/>
    <lineage>
        <taxon>Eukaryota</taxon>
        <taxon>Metazoa</taxon>
        <taxon>Ecdysozoa</taxon>
        <taxon>Nematoda</taxon>
        <taxon>Chromadorea</taxon>
        <taxon>Rhabditida</taxon>
        <taxon>Tylenchina</taxon>
        <taxon>Panagrolaimomorpha</taxon>
        <taxon>Strongyloidoidea</taxon>
        <taxon>Strongyloididae</taxon>
        <taxon>Parastrongyloides</taxon>
    </lineage>
</organism>
<dbReference type="InterPro" id="IPR017907">
    <property type="entry name" value="Znf_RING_CS"/>
</dbReference>
<dbReference type="InterPro" id="IPR001841">
    <property type="entry name" value="Znf_RING"/>
</dbReference>
<evidence type="ECO:0000256" key="2">
    <source>
        <dbReference type="ARBA" id="ARBA00022771"/>
    </source>
</evidence>
<dbReference type="GO" id="GO:0061630">
    <property type="term" value="F:ubiquitin protein ligase activity"/>
    <property type="evidence" value="ECO:0007669"/>
    <property type="project" value="InterPro"/>
</dbReference>
<evidence type="ECO:0000256" key="5">
    <source>
        <dbReference type="SAM" id="MobiDB-lite"/>
    </source>
</evidence>
<accession>A0A0N4ZYA3</accession>
<dbReference type="Gene3D" id="3.30.40.10">
    <property type="entry name" value="Zinc/RING finger domain, C3HC4 (zinc finger)"/>
    <property type="match status" value="1"/>
</dbReference>
<dbReference type="AlphaFoldDB" id="A0A0N4ZYA3"/>
<dbReference type="PANTHER" id="PTHR22938">
    <property type="entry name" value="ZINC FINGER PROTEIN 598"/>
    <property type="match status" value="1"/>
</dbReference>